<proteinExistence type="predicted"/>
<dbReference type="Proteomes" id="UP000543174">
    <property type="component" value="Unassembled WGS sequence"/>
</dbReference>
<sequence>MGYKEYWDEEKNSEEVSSKKKKKKSEHKDSGATVRIISLWKKG</sequence>
<protein>
    <submittedName>
        <fullName evidence="2">Uncharacterized protein</fullName>
    </submittedName>
</protein>
<feature type="compositionally biased region" description="Basic and acidic residues" evidence="1">
    <location>
        <begin position="1"/>
        <end position="18"/>
    </location>
</feature>
<accession>A0A7W3RHC2</accession>
<evidence type="ECO:0000313" key="3">
    <source>
        <dbReference type="Proteomes" id="UP000543174"/>
    </source>
</evidence>
<keyword evidence="3" id="KW-1185">Reference proteome</keyword>
<organism evidence="2 3">
    <name type="scientific">Priestia aryabhattai</name>
    <name type="common">Bacillus aryabhattai</name>
    <dbReference type="NCBI Taxonomy" id="412384"/>
    <lineage>
        <taxon>Bacteria</taxon>
        <taxon>Bacillati</taxon>
        <taxon>Bacillota</taxon>
        <taxon>Bacilli</taxon>
        <taxon>Bacillales</taxon>
        <taxon>Bacillaceae</taxon>
        <taxon>Priestia</taxon>
    </lineage>
</organism>
<reference evidence="2" key="1">
    <citation type="submission" date="2020-08" db="EMBL/GenBank/DDBJ databases">
        <title>Functional genomics of gut bacteria from endangered species of beetles.</title>
        <authorList>
            <person name="Carlos-Shanley C."/>
        </authorList>
    </citation>
    <scope>NUCLEOTIDE SEQUENCE [LARGE SCALE GENOMIC DNA]</scope>
    <source>
        <strain evidence="2">S00060</strain>
    </source>
</reference>
<name>A0A7W3RHC2_PRIAR</name>
<evidence type="ECO:0000256" key="1">
    <source>
        <dbReference type="SAM" id="MobiDB-lite"/>
    </source>
</evidence>
<dbReference type="EMBL" id="JACJHT010000010">
    <property type="protein sequence ID" value="MBA9042286.1"/>
    <property type="molecule type" value="Genomic_DNA"/>
</dbReference>
<comment type="caution">
    <text evidence="2">The sequence shown here is derived from an EMBL/GenBank/DDBJ whole genome shotgun (WGS) entry which is preliminary data.</text>
</comment>
<dbReference type="RefSeq" id="WP_255286001.1">
    <property type="nucleotide sequence ID" value="NZ_JACJHT010000010.1"/>
</dbReference>
<dbReference type="AlphaFoldDB" id="A0A7W3RHC2"/>
<feature type="region of interest" description="Disordered" evidence="1">
    <location>
        <begin position="1"/>
        <end position="31"/>
    </location>
</feature>
<gene>
    <name evidence="2" type="ORF">HNP21_005421</name>
</gene>
<evidence type="ECO:0000313" key="2">
    <source>
        <dbReference type="EMBL" id="MBA9042286.1"/>
    </source>
</evidence>